<dbReference type="Pfam" id="PF01871">
    <property type="entry name" value="AMMECR1"/>
    <property type="match status" value="1"/>
</dbReference>
<accession>A0A0F4GST6</accession>
<organism evidence="3 4">
    <name type="scientific">Zymoseptoria brevis</name>
    <dbReference type="NCBI Taxonomy" id="1047168"/>
    <lineage>
        <taxon>Eukaryota</taxon>
        <taxon>Fungi</taxon>
        <taxon>Dikarya</taxon>
        <taxon>Ascomycota</taxon>
        <taxon>Pezizomycotina</taxon>
        <taxon>Dothideomycetes</taxon>
        <taxon>Dothideomycetidae</taxon>
        <taxon>Mycosphaerellales</taxon>
        <taxon>Mycosphaerellaceae</taxon>
        <taxon>Zymoseptoria</taxon>
    </lineage>
</organism>
<dbReference type="SUPFAM" id="SSF143447">
    <property type="entry name" value="AMMECR1-like"/>
    <property type="match status" value="1"/>
</dbReference>
<dbReference type="InterPro" id="IPR002733">
    <property type="entry name" value="AMMECR1_domain"/>
</dbReference>
<name>A0A0F4GST6_9PEZI</name>
<dbReference type="Gene3D" id="3.30.700.20">
    <property type="entry name" value="Hypothetical protein ph0010, domain 1"/>
    <property type="match status" value="1"/>
</dbReference>
<gene>
    <name evidence="3" type="ORF">TI39_contig336g00034</name>
</gene>
<protein>
    <recommendedName>
        <fullName evidence="2">AMMECR1 domain-containing protein</fullName>
    </recommendedName>
</protein>
<dbReference type="InterPro" id="IPR027485">
    <property type="entry name" value="AMMECR1_N"/>
</dbReference>
<dbReference type="EMBL" id="LAFY01000328">
    <property type="protein sequence ID" value="KJY00314.1"/>
    <property type="molecule type" value="Genomic_DNA"/>
</dbReference>
<sequence length="312" mass="34203">MATEAHCAYCFETVAAHFERRKPLALSQVEDLWEQYYARTGKDAIRHDDEASKDNDDDDETNIPGAEESSSARPAAISRLLNRQPTGSAGSSNSSLPSTTSSSSPGSKAASGAATPATSTGSRSSILRRTEPGEKHPLFVTWNTVSKNGHKSLRGCIGTFEAQRLEYGLRSYALTSAFEDTRFSPIPASLLPSLSVHVTLLTNFSQPVTDPLAWTLGKHGIRIKFSDRGRSYGATYLPDVATEQGWTKEEAIVSLMKKGGWHGSSSSWQKAWRDGKGELVTYEGKQVGLHYPEWRAWRDWVDEQDVEATDSA</sequence>
<dbReference type="PANTHER" id="PTHR13016">
    <property type="entry name" value="AMMECR1 HOMOLOG"/>
    <property type="match status" value="1"/>
</dbReference>
<dbReference type="InterPro" id="IPR023473">
    <property type="entry name" value="AMMECR1"/>
</dbReference>
<dbReference type="NCBIfam" id="TIGR00296">
    <property type="entry name" value="TIGR00296 family protein"/>
    <property type="match status" value="1"/>
</dbReference>
<feature type="domain" description="AMMECR1" evidence="2">
    <location>
        <begin position="95"/>
        <end position="298"/>
    </location>
</feature>
<evidence type="ECO:0000313" key="3">
    <source>
        <dbReference type="EMBL" id="KJY00314.1"/>
    </source>
</evidence>
<dbReference type="Proteomes" id="UP000033647">
    <property type="component" value="Unassembled WGS sequence"/>
</dbReference>
<feature type="compositionally biased region" description="Low complexity" evidence="1">
    <location>
        <begin position="85"/>
        <end position="125"/>
    </location>
</feature>
<feature type="compositionally biased region" description="Basic and acidic residues" evidence="1">
    <location>
        <begin position="44"/>
        <end position="54"/>
    </location>
</feature>
<reference evidence="3 4" key="1">
    <citation type="submission" date="2015-03" db="EMBL/GenBank/DDBJ databases">
        <title>RNA-seq based gene annotation and comparative genomics of four Zymoseptoria species reveal species-specific pathogenicity related genes and transposable element activity.</title>
        <authorList>
            <person name="Grandaubert J."/>
            <person name="Bhattacharyya A."/>
            <person name="Stukenbrock E.H."/>
        </authorList>
    </citation>
    <scope>NUCLEOTIDE SEQUENCE [LARGE SCALE GENOMIC DNA]</scope>
    <source>
        <strain evidence="3 4">Zb18110</strain>
    </source>
</reference>
<dbReference type="AlphaFoldDB" id="A0A0F4GST6"/>
<dbReference type="OrthoDB" id="24630at2759"/>
<proteinExistence type="predicted"/>
<dbReference type="InterPro" id="IPR036071">
    <property type="entry name" value="AMMECR1_dom_sf"/>
</dbReference>
<comment type="caution">
    <text evidence="3">The sequence shown here is derived from an EMBL/GenBank/DDBJ whole genome shotgun (WGS) entry which is preliminary data.</text>
</comment>
<dbReference type="PROSITE" id="PS51112">
    <property type="entry name" value="AMMECR1"/>
    <property type="match status" value="1"/>
</dbReference>
<dbReference type="STRING" id="1047168.A0A0F4GST6"/>
<evidence type="ECO:0000259" key="2">
    <source>
        <dbReference type="PROSITE" id="PS51112"/>
    </source>
</evidence>
<evidence type="ECO:0000256" key="1">
    <source>
        <dbReference type="SAM" id="MobiDB-lite"/>
    </source>
</evidence>
<evidence type="ECO:0000313" key="4">
    <source>
        <dbReference type="Proteomes" id="UP000033647"/>
    </source>
</evidence>
<keyword evidence="4" id="KW-1185">Reference proteome</keyword>
<feature type="region of interest" description="Disordered" evidence="1">
    <location>
        <begin position="44"/>
        <end position="130"/>
    </location>
</feature>
<dbReference type="PANTHER" id="PTHR13016:SF0">
    <property type="entry name" value="AMME SYNDROME CANDIDATE GENE 1 PROTEIN"/>
    <property type="match status" value="1"/>
</dbReference>